<name>A0A6A6IUR9_9PLEO</name>
<evidence type="ECO:0000256" key="1">
    <source>
        <dbReference type="SAM" id="MobiDB-lite"/>
    </source>
</evidence>
<reference evidence="2" key="1">
    <citation type="journal article" date="2020" name="Stud. Mycol.">
        <title>101 Dothideomycetes genomes: a test case for predicting lifestyles and emergence of pathogens.</title>
        <authorList>
            <person name="Haridas S."/>
            <person name="Albert R."/>
            <person name="Binder M."/>
            <person name="Bloem J."/>
            <person name="Labutti K."/>
            <person name="Salamov A."/>
            <person name="Andreopoulos B."/>
            <person name="Baker S."/>
            <person name="Barry K."/>
            <person name="Bills G."/>
            <person name="Bluhm B."/>
            <person name="Cannon C."/>
            <person name="Castanera R."/>
            <person name="Culley D."/>
            <person name="Daum C."/>
            <person name="Ezra D."/>
            <person name="Gonzalez J."/>
            <person name="Henrissat B."/>
            <person name="Kuo A."/>
            <person name="Liang C."/>
            <person name="Lipzen A."/>
            <person name="Lutzoni F."/>
            <person name="Magnuson J."/>
            <person name="Mondo S."/>
            <person name="Nolan M."/>
            <person name="Ohm R."/>
            <person name="Pangilinan J."/>
            <person name="Park H.-J."/>
            <person name="Ramirez L."/>
            <person name="Alfaro M."/>
            <person name="Sun H."/>
            <person name="Tritt A."/>
            <person name="Yoshinaga Y."/>
            <person name="Zwiers L.-H."/>
            <person name="Turgeon B."/>
            <person name="Goodwin S."/>
            <person name="Spatafora J."/>
            <person name="Crous P."/>
            <person name="Grigoriev I."/>
        </authorList>
    </citation>
    <scope>NUCLEOTIDE SEQUENCE</scope>
    <source>
        <strain evidence="2">CBS 122368</strain>
    </source>
</reference>
<sequence>MTANVCRSRHLLLADSWGGCIVIDLIAAISFDTSRIGLSQLWARGLWKNLGMDWANDKDGNLGRPRDPVTGNGARSLMSPQLAPPSTGQISSAVHDDPQGEAVDANVAVTSREATITPLTTNPIVPHIFHSETFTALLERYHATLHKHKHPAHAPNLSTSNATRRPRSRLRTQSNYDASKGSKCGRTENWIAGKQLGVLTCTAYIKSRDGLVPSLGWQSQPQAWACRGTAKQQLQPPATLHPQRRTFQRQRTIGQEPLGILIKETASKAITQERGKAESNTAIRGRTMLSSLGVRENSDPKRPPRRYFHALPRERFTPMARCAHARA</sequence>
<feature type="region of interest" description="Disordered" evidence="1">
    <location>
        <begin position="147"/>
        <end position="182"/>
    </location>
</feature>
<organism evidence="2 3">
    <name type="scientific">Trematosphaeria pertusa</name>
    <dbReference type="NCBI Taxonomy" id="390896"/>
    <lineage>
        <taxon>Eukaryota</taxon>
        <taxon>Fungi</taxon>
        <taxon>Dikarya</taxon>
        <taxon>Ascomycota</taxon>
        <taxon>Pezizomycotina</taxon>
        <taxon>Dothideomycetes</taxon>
        <taxon>Pleosporomycetidae</taxon>
        <taxon>Pleosporales</taxon>
        <taxon>Massarineae</taxon>
        <taxon>Trematosphaeriaceae</taxon>
        <taxon>Trematosphaeria</taxon>
    </lineage>
</organism>
<dbReference type="EMBL" id="ML987190">
    <property type="protein sequence ID" value="KAF2254315.1"/>
    <property type="molecule type" value="Genomic_DNA"/>
</dbReference>
<proteinExistence type="predicted"/>
<gene>
    <name evidence="2" type="ORF">BU26DRAFT_546594</name>
</gene>
<dbReference type="GeneID" id="54585179"/>
<feature type="region of interest" description="Disordered" evidence="1">
    <location>
        <begin position="59"/>
        <end position="98"/>
    </location>
</feature>
<protein>
    <submittedName>
        <fullName evidence="2">Uncharacterized protein</fullName>
    </submittedName>
</protein>
<dbReference type="RefSeq" id="XP_033689319.1">
    <property type="nucleotide sequence ID" value="XM_033831849.1"/>
</dbReference>
<dbReference type="Proteomes" id="UP000800094">
    <property type="component" value="Unassembled WGS sequence"/>
</dbReference>
<evidence type="ECO:0000313" key="3">
    <source>
        <dbReference type="Proteomes" id="UP000800094"/>
    </source>
</evidence>
<dbReference type="AlphaFoldDB" id="A0A6A6IUR9"/>
<keyword evidence="3" id="KW-1185">Reference proteome</keyword>
<accession>A0A6A6IUR9</accession>
<evidence type="ECO:0000313" key="2">
    <source>
        <dbReference type="EMBL" id="KAF2254315.1"/>
    </source>
</evidence>